<keyword evidence="6" id="KW-0186">Copper</keyword>
<dbReference type="Pfam" id="PF18132">
    <property type="entry name" value="Tyrosinase_C"/>
    <property type="match status" value="1"/>
</dbReference>
<dbReference type="InterPro" id="IPR050316">
    <property type="entry name" value="Tyrosinase/Hemocyanin"/>
</dbReference>
<dbReference type="Gene3D" id="2.60.310.20">
    <property type="match status" value="1"/>
</dbReference>
<dbReference type="InterPro" id="IPR008922">
    <property type="entry name" value="Di-copper_centre_dom_sf"/>
</dbReference>
<keyword evidence="4" id="KW-0479">Metal-binding</keyword>
<accession>H0EWG8</accession>
<evidence type="ECO:0000313" key="13">
    <source>
        <dbReference type="Proteomes" id="UP000005446"/>
    </source>
</evidence>
<evidence type="ECO:0000313" key="12">
    <source>
        <dbReference type="EMBL" id="EHK97123.1"/>
    </source>
</evidence>
<dbReference type="PANTHER" id="PTHR11474">
    <property type="entry name" value="TYROSINASE FAMILY MEMBER"/>
    <property type="match status" value="1"/>
</dbReference>
<evidence type="ECO:0000256" key="6">
    <source>
        <dbReference type="ARBA" id="ARBA00023008"/>
    </source>
</evidence>
<comment type="catalytic activity">
    <reaction evidence="10">
        <text>L-tyrosine + O2 = L-dopaquinone + H2O</text>
        <dbReference type="Rhea" id="RHEA:18117"/>
        <dbReference type="ChEBI" id="CHEBI:15377"/>
        <dbReference type="ChEBI" id="CHEBI:15379"/>
        <dbReference type="ChEBI" id="CHEBI:57924"/>
        <dbReference type="ChEBI" id="CHEBI:58315"/>
        <dbReference type="EC" id="1.14.18.1"/>
    </reaction>
</comment>
<dbReference type="OrthoDB" id="1658288at2759"/>
<dbReference type="PRINTS" id="PR00092">
    <property type="entry name" value="TYROSINASE"/>
</dbReference>
<evidence type="ECO:0000256" key="5">
    <source>
        <dbReference type="ARBA" id="ARBA00023002"/>
    </source>
</evidence>
<comment type="similarity">
    <text evidence="2">Belongs to the tyrosinase family.</text>
</comment>
<dbReference type="GO" id="GO:0046872">
    <property type="term" value="F:metal ion binding"/>
    <property type="evidence" value="ECO:0007669"/>
    <property type="project" value="UniProtKB-KW"/>
</dbReference>
<dbReference type="GO" id="GO:0004503">
    <property type="term" value="F:tyrosinase activity"/>
    <property type="evidence" value="ECO:0007669"/>
    <property type="project" value="UniProtKB-EC"/>
</dbReference>
<evidence type="ECO:0000256" key="3">
    <source>
        <dbReference type="ARBA" id="ARBA00011906"/>
    </source>
</evidence>
<proteinExistence type="inferred from homology"/>
<evidence type="ECO:0000256" key="10">
    <source>
        <dbReference type="ARBA" id="ARBA00048881"/>
    </source>
</evidence>
<evidence type="ECO:0000259" key="11">
    <source>
        <dbReference type="PROSITE" id="PS00498"/>
    </source>
</evidence>
<evidence type="ECO:0000256" key="2">
    <source>
        <dbReference type="ARBA" id="ARBA00009928"/>
    </source>
</evidence>
<gene>
    <name evidence="12" type="ORF">M7I_7134</name>
</gene>
<comment type="caution">
    <text evidence="12">The sequence shown here is derived from an EMBL/GenBank/DDBJ whole genome shotgun (WGS) entry which is preliminary data.</text>
</comment>
<sequence length="760" mass="85016">MATYAITGIQKCLGPGEQVPIRRELDEWWFAKDKNTLYQKSLFVYALNEFKSMNPNERDSYFQIAGMYNNYTDKPDTNDHIGIHGQPLQSWDTNDPEKDWYCVHGSVLFSPWHRPYLALYEQRIYEIMVKLIPKTFATQDHAGLYKAADSWRLPFWDCAVKRPDWTDPQNQAKFGPNVPYLLTVDTVEVLTKIGTAKVENPMWRFKVPQMNPGKTTFGDYGVTAVEEPEGTLHYNLSKSTSRYPETPDPNDPKFQTAWVEGQQNWQNITGMLRASKASQSNTLPEAIYRLFIEKYVPTWNVFATGVYKVGQNPQQYSSVEDIHNNVHGHVGGTGHMGNVGVASFDPIFWLHHCNVDRLFAIWQELYPNKYVEAWDDPNRGKVDVNTKLTPFNKTTTGVKWTPADIRDPKKMGYTYPELQKWLPAYKDNAGCFSRTKYENAIRTTLEQKYSTTGKSVTLLPGMEETAKKLMSACSQESAKYENFPPALLKLRETLLGQAVSVASDTVQAGVNILSDVSGGLLGGMMGWKPKPGGNQSSSGAPGGSAHAPFVDFSWESQDYICNILYDRWALGGHPLGGHPFTIRVFLGEVTIPKATDPNGKQRLSASQLCNSSNPGQVGIIYNFSSPVESRGTGVEGCTTCRKQKEATGSNRVLTTGQVVLTDHLVEWIRNKQKGKGGVCLDDFTQASVGKWLKDNLHWRVTDQHGKLVDKAKMKDLKVSIAVGKAKHCLDATVPSIYSDYEVLYGVTDGRMCGACPGDLN</sequence>
<keyword evidence="8" id="KW-0470">Melanin biosynthesis</keyword>
<comment type="catalytic activity">
    <reaction evidence="9">
        <text>2 L-dopa + O2 = 2 L-dopaquinone + 2 H2O</text>
        <dbReference type="Rhea" id="RHEA:34287"/>
        <dbReference type="ChEBI" id="CHEBI:15377"/>
        <dbReference type="ChEBI" id="CHEBI:15379"/>
        <dbReference type="ChEBI" id="CHEBI:57504"/>
        <dbReference type="ChEBI" id="CHEBI:57924"/>
        <dbReference type="EC" id="1.14.18.1"/>
    </reaction>
</comment>
<comment type="cofactor">
    <cofactor evidence="1">
        <name>Cu(2+)</name>
        <dbReference type="ChEBI" id="CHEBI:29036"/>
    </cofactor>
</comment>
<dbReference type="Proteomes" id="UP000005446">
    <property type="component" value="Unassembled WGS sequence"/>
</dbReference>
<name>H0EWG8_GLAL7</name>
<dbReference type="PANTHER" id="PTHR11474:SF76">
    <property type="entry name" value="SHKT DOMAIN-CONTAINING PROTEIN"/>
    <property type="match status" value="1"/>
</dbReference>
<keyword evidence="5" id="KW-0560">Oxidoreductase</keyword>
<dbReference type="Pfam" id="PF00264">
    <property type="entry name" value="Tyrosinase"/>
    <property type="match status" value="1"/>
</dbReference>
<dbReference type="PROSITE" id="PS00498">
    <property type="entry name" value="TYROSINASE_2"/>
    <property type="match status" value="1"/>
</dbReference>
<dbReference type="InterPro" id="IPR041640">
    <property type="entry name" value="Tyrosinase_C"/>
</dbReference>
<keyword evidence="13" id="KW-1185">Reference proteome</keyword>
<evidence type="ECO:0000256" key="9">
    <source>
        <dbReference type="ARBA" id="ARBA00048233"/>
    </source>
</evidence>
<dbReference type="AlphaFoldDB" id="H0EWG8"/>
<reference evidence="12 13" key="1">
    <citation type="journal article" date="2012" name="Eukaryot. Cell">
        <title>Genome sequence of the fungus Glarea lozoyensis: the first genome sequence of a species from the Helotiaceae family.</title>
        <authorList>
            <person name="Youssar L."/>
            <person name="Gruening B.A."/>
            <person name="Erxleben A."/>
            <person name="Guenther S."/>
            <person name="Huettel W."/>
        </authorList>
    </citation>
    <scope>NUCLEOTIDE SEQUENCE [LARGE SCALE GENOMIC DNA]</scope>
    <source>
        <strain evidence="13">ATCC 74030 / MF5533</strain>
    </source>
</reference>
<protein>
    <recommendedName>
        <fullName evidence="3">tyrosinase</fullName>
        <ecNumber evidence="3">1.14.18.1</ecNumber>
    </recommendedName>
</protein>
<evidence type="ECO:0000256" key="7">
    <source>
        <dbReference type="ARBA" id="ARBA00023033"/>
    </source>
</evidence>
<feature type="domain" description="Tyrosinase copper-binding" evidence="11">
    <location>
        <begin position="345"/>
        <end position="356"/>
    </location>
</feature>
<dbReference type="EC" id="1.14.18.1" evidence="3"/>
<dbReference type="GO" id="GO:0042438">
    <property type="term" value="P:melanin biosynthetic process"/>
    <property type="evidence" value="ECO:0007669"/>
    <property type="project" value="UniProtKB-KW"/>
</dbReference>
<evidence type="ECO:0000256" key="1">
    <source>
        <dbReference type="ARBA" id="ARBA00001973"/>
    </source>
</evidence>
<dbReference type="HOGENOM" id="CLU_013691_1_2_1"/>
<dbReference type="SUPFAM" id="SSF48056">
    <property type="entry name" value="Di-copper centre-containing domain"/>
    <property type="match status" value="1"/>
</dbReference>
<dbReference type="Gene3D" id="1.10.1280.10">
    <property type="entry name" value="Di-copper center containing domain from catechol oxidase"/>
    <property type="match status" value="1"/>
</dbReference>
<dbReference type="InterPro" id="IPR002227">
    <property type="entry name" value="Tyrosinase_Cu-bd"/>
</dbReference>
<organism evidence="12 13">
    <name type="scientific">Glarea lozoyensis (strain ATCC 74030 / MF5533)</name>
    <dbReference type="NCBI Taxonomy" id="1104152"/>
    <lineage>
        <taxon>Eukaryota</taxon>
        <taxon>Fungi</taxon>
        <taxon>Dikarya</taxon>
        <taxon>Ascomycota</taxon>
        <taxon>Pezizomycotina</taxon>
        <taxon>Leotiomycetes</taxon>
        <taxon>Helotiales</taxon>
        <taxon>Helotiaceae</taxon>
        <taxon>Glarea</taxon>
    </lineage>
</organism>
<evidence type="ECO:0000256" key="4">
    <source>
        <dbReference type="ARBA" id="ARBA00022723"/>
    </source>
</evidence>
<keyword evidence="7" id="KW-0503">Monooxygenase</keyword>
<dbReference type="EMBL" id="AGUE01000209">
    <property type="protein sequence ID" value="EHK97123.1"/>
    <property type="molecule type" value="Genomic_DNA"/>
</dbReference>
<dbReference type="InParanoid" id="H0EWG8"/>
<evidence type="ECO:0000256" key="8">
    <source>
        <dbReference type="ARBA" id="ARBA00023101"/>
    </source>
</evidence>